<evidence type="ECO:0000256" key="2">
    <source>
        <dbReference type="ARBA" id="ARBA00023125"/>
    </source>
</evidence>
<feature type="compositionally biased region" description="Basic and acidic residues" evidence="5">
    <location>
        <begin position="148"/>
        <end position="157"/>
    </location>
</feature>
<dbReference type="CDD" id="cd00067">
    <property type="entry name" value="GAL4"/>
    <property type="match status" value="1"/>
</dbReference>
<dbReference type="CDD" id="cd12148">
    <property type="entry name" value="fungal_TF_MHR"/>
    <property type="match status" value="1"/>
</dbReference>
<keyword evidence="1" id="KW-0805">Transcription regulation</keyword>
<accession>A0AAD6DMH9</accession>
<organism evidence="7 8">
    <name type="scientific">Penicillium hordei</name>
    <dbReference type="NCBI Taxonomy" id="40994"/>
    <lineage>
        <taxon>Eukaryota</taxon>
        <taxon>Fungi</taxon>
        <taxon>Dikarya</taxon>
        <taxon>Ascomycota</taxon>
        <taxon>Pezizomycotina</taxon>
        <taxon>Eurotiomycetes</taxon>
        <taxon>Eurotiomycetidae</taxon>
        <taxon>Eurotiales</taxon>
        <taxon>Aspergillaceae</taxon>
        <taxon>Penicillium</taxon>
    </lineage>
</organism>
<keyword evidence="3" id="KW-0804">Transcription</keyword>
<dbReference type="GO" id="GO:0008270">
    <property type="term" value="F:zinc ion binding"/>
    <property type="evidence" value="ECO:0007669"/>
    <property type="project" value="InterPro"/>
</dbReference>
<reference evidence="7" key="1">
    <citation type="journal article" date="2023" name="IMA Fungus">
        <title>Comparative genomic study of the Penicillium genus elucidates a diverse pangenome and 15 lateral gene transfer events.</title>
        <authorList>
            <person name="Petersen C."/>
            <person name="Sorensen T."/>
            <person name="Nielsen M.R."/>
            <person name="Sondergaard T.E."/>
            <person name="Sorensen J.L."/>
            <person name="Fitzpatrick D.A."/>
            <person name="Frisvad J.C."/>
            <person name="Nielsen K.L."/>
        </authorList>
    </citation>
    <scope>NUCLEOTIDE SEQUENCE</scope>
    <source>
        <strain evidence="7">IBT 12815</strain>
    </source>
</reference>
<feature type="region of interest" description="Disordered" evidence="5">
    <location>
        <begin position="113"/>
        <end position="157"/>
    </location>
</feature>
<dbReference type="PROSITE" id="PS50048">
    <property type="entry name" value="ZN2_CY6_FUNGAL_2"/>
    <property type="match status" value="1"/>
</dbReference>
<evidence type="ECO:0000256" key="5">
    <source>
        <dbReference type="SAM" id="MobiDB-lite"/>
    </source>
</evidence>
<gene>
    <name evidence="7" type="ORF">N7537_011784</name>
</gene>
<dbReference type="GO" id="GO:0000981">
    <property type="term" value="F:DNA-binding transcription factor activity, RNA polymerase II-specific"/>
    <property type="evidence" value="ECO:0007669"/>
    <property type="project" value="InterPro"/>
</dbReference>
<proteinExistence type="predicted"/>
<dbReference type="SUPFAM" id="SSF57701">
    <property type="entry name" value="Zn2/Cys6 DNA-binding domain"/>
    <property type="match status" value="1"/>
</dbReference>
<dbReference type="Proteomes" id="UP001213799">
    <property type="component" value="Unassembled WGS sequence"/>
</dbReference>
<keyword evidence="8" id="KW-1185">Reference proteome</keyword>
<dbReference type="PANTHER" id="PTHR47840">
    <property type="entry name" value="ZN(II)2CYS6 TRANSCRIPTION FACTOR (EUROFUNG)-RELATED"/>
    <property type="match status" value="1"/>
</dbReference>
<dbReference type="GeneID" id="81593080"/>
<feature type="compositionally biased region" description="Polar residues" evidence="5">
    <location>
        <begin position="131"/>
        <end position="142"/>
    </location>
</feature>
<evidence type="ECO:0000313" key="7">
    <source>
        <dbReference type="EMBL" id="KAJ5589106.1"/>
    </source>
</evidence>
<evidence type="ECO:0000313" key="8">
    <source>
        <dbReference type="Proteomes" id="UP001213799"/>
    </source>
</evidence>
<dbReference type="RefSeq" id="XP_056748125.1">
    <property type="nucleotide sequence ID" value="XM_056902838.1"/>
</dbReference>
<keyword evidence="2" id="KW-0238">DNA-binding</keyword>
<name>A0AAD6DMH9_9EURO</name>
<keyword evidence="4" id="KW-0539">Nucleus</keyword>
<evidence type="ECO:0000256" key="1">
    <source>
        <dbReference type="ARBA" id="ARBA00023015"/>
    </source>
</evidence>
<sequence length="754" mass="84240">MDYEIIAESEPKRRKIRKGTRSCWECKKRKMKCVYANPSSPADADAICIGCQRRGSKCVSQEFEFVGGIENAEHLKRKGRHHTSGKDKDRVARVEALVEQLIRKVDHHGGVEVPATGEIRTPSHGIPTPDVASTDQESSRFSSLCKPSGDHGPAEAEGRYGKLSQRLHESLPSQQVIEMIYNARSKKAILFYEMLNTPYTVLEQNGLKSPDSLLEIPSSSSHPVLIARHMLYIATFLQHLHPNVLGATNGLPESLPTLMERLTSTAINLVTTNDEFFGSIEGLECVMVESMYYQNGGNLRRSWIANRRAMAIAQMMNLHQTQSRAKYKVLDHKTKSHPQFMWFRIVSLDRNLCLMLGLTQGSFDQSMSTGTEFRDDIPMGRLERMHCTLASRILERNESDPCGNDFTLTQTLDLELQKAGRSMASKWWLMPNLDSVTDDPQALFLDMGRLFSQLYHYNLLNQLHLPYMLRSSTERKYEYSRMTCVNASREVLLRFIMFRGYNKNNSCCRTVDFFALMAAITLLLGHLDGHRFTQTSNLLAHQYLSDRAMIEQAQVNMEQISHVNGDTLSAQSAGLLHKLLAIDSEAADGVSTESVSVQTPESAVLQSSENDNGVVRVQIPYFGIVRVARQGVVSREMANAQPPLSNGQPFASLIGMHNTGSSEAAVCDLGSSRFDGNPFPRSMTEEDYNSIGSVDGPPAQLTSRYQDTISDTLLQNYQDPGLTAGVDDWAFQGVDMAFFDSIMRGLDNGNSSET</sequence>
<protein>
    <recommendedName>
        <fullName evidence="6">Zn(2)-C6 fungal-type domain-containing protein</fullName>
    </recommendedName>
</protein>
<dbReference type="GO" id="GO:0003677">
    <property type="term" value="F:DNA binding"/>
    <property type="evidence" value="ECO:0007669"/>
    <property type="project" value="UniProtKB-KW"/>
</dbReference>
<reference evidence="7" key="2">
    <citation type="submission" date="2023-01" db="EMBL/GenBank/DDBJ databases">
        <authorList>
            <person name="Petersen C."/>
        </authorList>
    </citation>
    <scope>NUCLEOTIDE SEQUENCE</scope>
    <source>
        <strain evidence="7">IBT 12815</strain>
    </source>
</reference>
<dbReference type="EMBL" id="JAQJAE010000006">
    <property type="protein sequence ID" value="KAJ5589106.1"/>
    <property type="molecule type" value="Genomic_DNA"/>
</dbReference>
<dbReference type="Pfam" id="PF00172">
    <property type="entry name" value="Zn_clus"/>
    <property type="match status" value="1"/>
</dbReference>
<evidence type="ECO:0000256" key="3">
    <source>
        <dbReference type="ARBA" id="ARBA00023163"/>
    </source>
</evidence>
<dbReference type="SMART" id="SM00066">
    <property type="entry name" value="GAL4"/>
    <property type="match status" value="1"/>
</dbReference>
<dbReference type="InterPro" id="IPR036864">
    <property type="entry name" value="Zn2-C6_fun-type_DNA-bd_sf"/>
</dbReference>
<feature type="domain" description="Zn(2)-C6 fungal-type" evidence="6">
    <location>
        <begin position="22"/>
        <end position="60"/>
    </location>
</feature>
<dbReference type="Gene3D" id="4.10.240.10">
    <property type="entry name" value="Zn(2)-C6 fungal-type DNA-binding domain"/>
    <property type="match status" value="1"/>
</dbReference>
<dbReference type="PANTHER" id="PTHR47840:SF1">
    <property type="entry name" value="ZN(II)2CYS6 TRANSCRIPTION FACTOR (EUROFUNG)"/>
    <property type="match status" value="1"/>
</dbReference>
<dbReference type="InterPro" id="IPR001138">
    <property type="entry name" value="Zn2Cys6_DnaBD"/>
</dbReference>
<evidence type="ECO:0000256" key="4">
    <source>
        <dbReference type="ARBA" id="ARBA00023242"/>
    </source>
</evidence>
<dbReference type="AlphaFoldDB" id="A0AAD6DMH9"/>
<feature type="region of interest" description="Disordered" evidence="5">
    <location>
        <begin position="675"/>
        <end position="699"/>
    </location>
</feature>
<comment type="caution">
    <text evidence="7">The sequence shown here is derived from an EMBL/GenBank/DDBJ whole genome shotgun (WGS) entry which is preliminary data.</text>
</comment>
<evidence type="ECO:0000259" key="6">
    <source>
        <dbReference type="PROSITE" id="PS50048"/>
    </source>
</evidence>